<evidence type="ECO:0000256" key="1">
    <source>
        <dbReference type="SAM" id="Phobius"/>
    </source>
</evidence>
<reference evidence="2 3" key="1">
    <citation type="journal article" date="2012" name="J. Bacteriol.">
        <title>Complete genome sequence of strain 1860, a crenarchaeon of the genus pyrobaculum able to grow with various electron acceptors.</title>
        <authorList>
            <person name="Mardanov A.V."/>
            <person name="Gumerov V.M."/>
            <person name="Slobodkina G.B."/>
            <person name="Beletsky A.V."/>
            <person name="Bonch-Osmolovskaya E.A."/>
            <person name="Ravin N.V."/>
            <person name="Skryabin K.G."/>
        </authorList>
    </citation>
    <scope>NUCLEOTIDE SEQUENCE [LARGE SCALE GENOMIC DNA]</scope>
    <source>
        <strain evidence="2 3">1860</strain>
    </source>
</reference>
<keyword evidence="3" id="KW-1185">Reference proteome</keyword>
<keyword evidence="1" id="KW-1133">Transmembrane helix</keyword>
<dbReference type="HOGENOM" id="CLU_3263967_0_0_2"/>
<dbReference type="BioCyc" id="PSP1104324:GJSN-1404-MONOMER"/>
<feature type="transmembrane region" description="Helical" evidence="1">
    <location>
        <begin position="12"/>
        <end position="36"/>
    </location>
</feature>
<keyword evidence="1" id="KW-0812">Transmembrane</keyword>
<dbReference type="Proteomes" id="UP000005867">
    <property type="component" value="Chromosome"/>
</dbReference>
<gene>
    <name evidence="2" type="ORF">P186_1429</name>
</gene>
<evidence type="ECO:0000313" key="2">
    <source>
        <dbReference type="EMBL" id="AET32854.1"/>
    </source>
</evidence>
<keyword evidence="1" id="KW-0472">Membrane</keyword>
<dbReference type="KEGG" id="pyr:P186_1429"/>
<dbReference type="AlphaFoldDB" id="G7VEN8"/>
<accession>G7VEN8</accession>
<evidence type="ECO:0000313" key="3">
    <source>
        <dbReference type="Proteomes" id="UP000005867"/>
    </source>
</evidence>
<protein>
    <submittedName>
        <fullName evidence="2">Uncharacterized protein</fullName>
    </submittedName>
</protein>
<proteinExistence type="predicted"/>
<dbReference type="EMBL" id="CP003098">
    <property type="protein sequence ID" value="AET32854.1"/>
    <property type="molecule type" value="Genomic_DNA"/>
</dbReference>
<sequence length="41" mass="4565">MLCESQFTDFGALFTSGVFPAASPACVNCVNIYFMYRGRLH</sequence>
<organism evidence="2 3">
    <name type="scientific">Pyrobaculum ferrireducens</name>
    <dbReference type="NCBI Taxonomy" id="1104324"/>
    <lineage>
        <taxon>Archaea</taxon>
        <taxon>Thermoproteota</taxon>
        <taxon>Thermoprotei</taxon>
        <taxon>Thermoproteales</taxon>
        <taxon>Thermoproteaceae</taxon>
        <taxon>Pyrobaculum</taxon>
    </lineage>
</organism>
<name>G7VEN8_9CREN</name>